<gene>
    <name evidence="1" type="ORF">LCGC14_3143320</name>
</gene>
<protein>
    <submittedName>
        <fullName evidence="1">Uncharacterized protein</fullName>
    </submittedName>
</protein>
<organism evidence="1">
    <name type="scientific">marine sediment metagenome</name>
    <dbReference type="NCBI Taxonomy" id="412755"/>
    <lineage>
        <taxon>unclassified sequences</taxon>
        <taxon>metagenomes</taxon>
        <taxon>ecological metagenomes</taxon>
    </lineage>
</organism>
<dbReference type="EMBL" id="LAZR01068976">
    <property type="protein sequence ID" value="KKK48616.1"/>
    <property type="molecule type" value="Genomic_DNA"/>
</dbReference>
<name>A0A0F8YKJ2_9ZZZZ</name>
<evidence type="ECO:0000313" key="1">
    <source>
        <dbReference type="EMBL" id="KKK48616.1"/>
    </source>
</evidence>
<proteinExistence type="predicted"/>
<sequence length="46" mass="5135">MRQDEGSFERSLPEIRKLLRVSSTVLVDATEDPSQATDAFLQAVAR</sequence>
<feature type="non-terminal residue" evidence="1">
    <location>
        <position position="46"/>
    </location>
</feature>
<comment type="caution">
    <text evidence="1">The sequence shown here is derived from an EMBL/GenBank/DDBJ whole genome shotgun (WGS) entry which is preliminary data.</text>
</comment>
<dbReference type="AlphaFoldDB" id="A0A0F8YKJ2"/>
<reference evidence="1" key="1">
    <citation type="journal article" date="2015" name="Nature">
        <title>Complex archaea that bridge the gap between prokaryotes and eukaryotes.</title>
        <authorList>
            <person name="Spang A."/>
            <person name="Saw J.H."/>
            <person name="Jorgensen S.L."/>
            <person name="Zaremba-Niedzwiedzka K."/>
            <person name="Martijn J."/>
            <person name="Lind A.E."/>
            <person name="van Eijk R."/>
            <person name="Schleper C."/>
            <person name="Guy L."/>
            <person name="Ettema T.J."/>
        </authorList>
    </citation>
    <scope>NUCLEOTIDE SEQUENCE</scope>
</reference>
<accession>A0A0F8YKJ2</accession>